<evidence type="ECO:0000259" key="4">
    <source>
        <dbReference type="PROSITE" id="PS50987"/>
    </source>
</evidence>
<dbReference type="InterPro" id="IPR051011">
    <property type="entry name" value="Metal_resp_trans_reg"/>
</dbReference>
<evidence type="ECO:0000256" key="2">
    <source>
        <dbReference type="ARBA" id="ARBA00023125"/>
    </source>
</evidence>
<keyword evidence="2" id="KW-0238">DNA-binding</keyword>
<dbReference type="AlphaFoldDB" id="A0A177YM09"/>
<dbReference type="RefSeq" id="WP_068422663.1">
    <property type="nucleotide sequence ID" value="NZ_LVHI01000005.1"/>
</dbReference>
<dbReference type="PRINTS" id="PR00778">
    <property type="entry name" value="HTHARSR"/>
</dbReference>
<dbReference type="EMBL" id="LVHI01000005">
    <property type="protein sequence ID" value="OAK56300.1"/>
    <property type="molecule type" value="Genomic_DNA"/>
</dbReference>
<keyword evidence="6" id="KW-1185">Reference proteome</keyword>
<comment type="caution">
    <text evidence="5">The sequence shown here is derived from an EMBL/GenBank/DDBJ whole genome shotgun (WGS) entry which is preliminary data.</text>
</comment>
<gene>
    <name evidence="5" type="ORF">A3K89_17575</name>
</gene>
<feature type="domain" description="HTH arsR-type" evidence="4">
    <location>
        <begin position="29"/>
        <end position="124"/>
    </location>
</feature>
<keyword evidence="1" id="KW-0805">Transcription regulation</keyword>
<evidence type="ECO:0000313" key="5">
    <source>
        <dbReference type="EMBL" id="OAK56300.1"/>
    </source>
</evidence>
<dbReference type="InterPro" id="IPR036390">
    <property type="entry name" value="WH_DNA-bd_sf"/>
</dbReference>
<dbReference type="SMART" id="SM00418">
    <property type="entry name" value="HTH_ARSR"/>
    <property type="match status" value="1"/>
</dbReference>
<evidence type="ECO:0000313" key="6">
    <source>
        <dbReference type="Proteomes" id="UP000077519"/>
    </source>
</evidence>
<dbReference type="InterPro" id="IPR018334">
    <property type="entry name" value="ArsR_HTH"/>
</dbReference>
<dbReference type="Pfam" id="PF01022">
    <property type="entry name" value="HTH_5"/>
    <property type="match status" value="1"/>
</dbReference>
<dbReference type="Proteomes" id="UP000077519">
    <property type="component" value="Unassembled WGS sequence"/>
</dbReference>
<accession>A0A177YM09</accession>
<reference evidence="5 6" key="1">
    <citation type="submission" date="2016-03" db="EMBL/GenBank/DDBJ databases">
        <title>Genome sequence of Rhodococcus kyotonensis KB10.</title>
        <authorList>
            <person name="Jeong H."/>
            <person name="Hong C.E."/>
            <person name="Jo S.H."/>
            <person name="Park J.M."/>
        </authorList>
    </citation>
    <scope>NUCLEOTIDE SEQUENCE [LARGE SCALE GENOMIC DNA]</scope>
    <source>
        <strain evidence="5 6">KB10</strain>
    </source>
</reference>
<keyword evidence="3" id="KW-0804">Transcription</keyword>
<dbReference type="InterPro" id="IPR001845">
    <property type="entry name" value="HTH_ArsR_DNA-bd_dom"/>
</dbReference>
<dbReference type="NCBIfam" id="NF033788">
    <property type="entry name" value="HTH_metalloreg"/>
    <property type="match status" value="1"/>
</dbReference>
<protein>
    <submittedName>
        <fullName evidence="5">Transcriptional regulator</fullName>
    </submittedName>
</protein>
<dbReference type="CDD" id="cd00090">
    <property type="entry name" value="HTH_ARSR"/>
    <property type="match status" value="1"/>
</dbReference>
<organism evidence="5 6">
    <name type="scientific">Rhodococcoides kyotonense</name>
    <dbReference type="NCBI Taxonomy" id="398843"/>
    <lineage>
        <taxon>Bacteria</taxon>
        <taxon>Bacillati</taxon>
        <taxon>Actinomycetota</taxon>
        <taxon>Actinomycetes</taxon>
        <taxon>Mycobacteriales</taxon>
        <taxon>Nocardiaceae</taxon>
        <taxon>Rhodococcoides</taxon>
    </lineage>
</organism>
<dbReference type="SUPFAM" id="SSF46785">
    <property type="entry name" value="Winged helix' DNA-binding domain"/>
    <property type="match status" value="1"/>
</dbReference>
<sequence length="136" mass="14222">MSTEPLDSCDLLCLDLPHAEHVRDTLPTLGDIEPLADAARAFGDPTRLTVALALGTGGQMCGCDIAWIVGQSTKLVSHHLRKLKAANIVASSRTGKLVMYSLTDRGAHLLAVLTEPLTQKSAPASTSDATAGVGYV</sequence>
<dbReference type="GO" id="GO:0003677">
    <property type="term" value="F:DNA binding"/>
    <property type="evidence" value="ECO:0007669"/>
    <property type="project" value="UniProtKB-KW"/>
</dbReference>
<dbReference type="PROSITE" id="PS00846">
    <property type="entry name" value="HTH_ARSR_1"/>
    <property type="match status" value="1"/>
</dbReference>
<dbReference type="InterPro" id="IPR036388">
    <property type="entry name" value="WH-like_DNA-bd_sf"/>
</dbReference>
<evidence type="ECO:0000256" key="3">
    <source>
        <dbReference type="ARBA" id="ARBA00023163"/>
    </source>
</evidence>
<proteinExistence type="predicted"/>
<dbReference type="PROSITE" id="PS50987">
    <property type="entry name" value="HTH_ARSR_2"/>
    <property type="match status" value="1"/>
</dbReference>
<name>A0A177YM09_9NOCA</name>
<dbReference type="PANTHER" id="PTHR43132">
    <property type="entry name" value="ARSENICAL RESISTANCE OPERON REPRESSOR ARSR-RELATED"/>
    <property type="match status" value="1"/>
</dbReference>
<dbReference type="Gene3D" id="1.10.10.10">
    <property type="entry name" value="Winged helix-like DNA-binding domain superfamily/Winged helix DNA-binding domain"/>
    <property type="match status" value="1"/>
</dbReference>
<dbReference type="GO" id="GO:0003700">
    <property type="term" value="F:DNA-binding transcription factor activity"/>
    <property type="evidence" value="ECO:0007669"/>
    <property type="project" value="InterPro"/>
</dbReference>
<dbReference type="InterPro" id="IPR011991">
    <property type="entry name" value="ArsR-like_HTH"/>
</dbReference>
<evidence type="ECO:0000256" key="1">
    <source>
        <dbReference type="ARBA" id="ARBA00023015"/>
    </source>
</evidence>
<dbReference type="PANTHER" id="PTHR43132:SF6">
    <property type="entry name" value="HTH-TYPE TRANSCRIPTIONAL REPRESSOR CZRA"/>
    <property type="match status" value="1"/>
</dbReference>